<dbReference type="InterPro" id="IPR001537">
    <property type="entry name" value="SpoU_MeTrfase"/>
</dbReference>
<dbReference type="Pfam" id="PF00588">
    <property type="entry name" value="SpoU_methylase"/>
    <property type="match status" value="1"/>
</dbReference>
<name>A0AB34IYD2_PRYPA</name>
<accession>A0AB34IYD2</accession>
<dbReference type="GO" id="GO:0005829">
    <property type="term" value="C:cytosol"/>
    <property type="evidence" value="ECO:0007669"/>
    <property type="project" value="TreeGrafter"/>
</dbReference>
<evidence type="ECO:0000313" key="5">
    <source>
        <dbReference type="Proteomes" id="UP001515480"/>
    </source>
</evidence>
<evidence type="ECO:0000256" key="1">
    <source>
        <dbReference type="ARBA" id="ARBA00022603"/>
    </source>
</evidence>
<protein>
    <recommendedName>
        <fullName evidence="3">tRNA/rRNA methyltransferase SpoU type domain-containing protein</fullName>
    </recommendedName>
</protein>
<evidence type="ECO:0000259" key="3">
    <source>
        <dbReference type="Pfam" id="PF00588"/>
    </source>
</evidence>
<organism evidence="4 5">
    <name type="scientific">Prymnesium parvum</name>
    <name type="common">Toxic golden alga</name>
    <dbReference type="NCBI Taxonomy" id="97485"/>
    <lineage>
        <taxon>Eukaryota</taxon>
        <taxon>Haptista</taxon>
        <taxon>Haptophyta</taxon>
        <taxon>Prymnesiophyceae</taxon>
        <taxon>Prymnesiales</taxon>
        <taxon>Prymnesiaceae</taxon>
        <taxon>Prymnesium</taxon>
    </lineage>
</organism>
<dbReference type="SUPFAM" id="SSF75217">
    <property type="entry name" value="alpha/beta knot"/>
    <property type="match status" value="1"/>
</dbReference>
<sequence length="291" mass="32647">MDFDPSFDSFVIVRKNRDACIHWLLQLARHIEVHWTADTDDQRIARLTLLRDCFASLADHKHSDCRELSALVPRMMHRLDFDERHFLNLVLPIERRHSKGRHDHDFLVTSADATQPPAEDLRLPLVLVLDHLRSAFNVGAIFRTAECLGVCEMYLCGYTATPEDLQVQRTTMGAHEHMTWRWCRDTREAINALKASGLTIVALETVVGAPFAAQYSFPRSGCALLLGNERHGIAPELLAMCDAVVRLPSRGLKNSMNVAVALGMCGYEIVRQWTGGSVIEDANISMSSGIN</sequence>
<dbReference type="Proteomes" id="UP001515480">
    <property type="component" value="Unassembled WGS sequence"/>
</dbReference>
<gene>
    <name evidence="4" type="ORF">AB1Y20_007681</name>
</gene>
<dbReference type="PANTHER" id="PTHR46429:SF1">
    <property type="entry name" value="23S RRNA (GUANOSINE-2'-O-)-METHYLTRANSFERASE RLMB"/>
    <property type="match status" value="1"/>
</dbReference>
<evidence type="ECO:0000313" key="4">
    <source>
        <dbReference type="EMBL" id="KAL1508088.1"/>
    </source>
</evidence>
<dbReference type="EMBL" id="JBGBPQ010000017">
    <property type="protein sequence ID" value="KAL1508088.1"/>
    <property type="molecule type" value="Genomic_DNA"/>
</dbReference>
<dbReference type="CDD" id="cd18097">
    <property type="entry name" value="SpoU-like"/>
    <property type="match status" value="1"/>
</dbReference>
<evidence type="ECO:0000256" key="2">
    <source>
        <dbReference type="ARBA" id="ARBA00022679"/>
    </source>
</evidence>
<dbReference type="InterPro" id="IPR004441">
    <property type="entry name" value="rRNA_MeTrfase_TrmH"/>
</dbReference>
<dbReference type="PANTHER" id="PTHR46429">
    <property type="entry name" value="23S RRNA (GUANOSINE-2'-O-)-METHYLTRANSFERASE RLMB"/>
    <property type="match status" value="1"/>
</dbReference>
<keyword evidence="2" id="KW-0808">Transferase</keyword>
<dbReference type="InterPro" id="IPR029028">
    <property type="entry name" value="Alpha/beta_knot_MTases"/>
</dbReference>
<dbReference type="AlphaFoldDB" id="A0AB34IYD2"/>
<dbReference type="GO" id="GO:0006396">
    <property type="term" value="P:RNA processing"/>
    <property type="evidence" value="ECO:0007669"/>
    <property type="project" value="InterPro"/>
</dbReference>
<feature type="domain" description="tRNA/rRNA methyltransferase SpoU type" evidence="3">
    <location>
        <begin position="125"/>
        <end position="267"/>
    </location>
</feature>
<proteinExistence type="predicted"/>
<comment type="caution">
    <text evidence="4">The sequence shown here is derived from an EMBL/GenBank/DDBJ whole genome shotgun (WGS) entry which is preliminary data.</text>
</comment>
<dbReference type="Gene3D" id="3.40.1280.10">
    <property type="match status" value="1"/>
</dbReference>
<dbReference type="GO" id="GO:0003723">
    <property type="term" value="F:RNA binding"/>
    <property type="evidence" value="ECO:0007669"/>
    <property type="project" value="InterPro"/>
</dbReference>
<reference evidence="4 5" key="1">
    <citation type="journal article" date="2024" name="Science">
        <title>Giant polyketide synthase enzymes in the biosynthesis of giant marine polyether toxins.</title>
        <authorList>
            <person name="Fallon T.R."/>
            <person name="Shende V.V."/>
            <person name="Wierzbicki I.H."/>
            <person name="Pendleton A.L."/>
            <person name="Watervoot N.F."/>
            <person name="Auber R.P."/>
            <person name="Gonzalez D.J."/>
            <person name="Wisecaver J.H."/>
            <person name="Moore B.S."/>
        </authorList>
    </citation>
    <scope>NUCLEOTIDE SEQUENCE [LARGE SCALE GENOMIC DNA]</scope>
    <source>
        <strain evidence="4 5">12B1</strain>
    </source>
</reference>
<keyword evidence="5" id="KW-1185">Reference proteome</keyword>
<dbReference type="InterPro" id="IPR029026">
    <property type="entry name" value="tRNA_m1G_MTases_N"/>
</dbReference>
<keyword evidence="1" id="KW-0489">Methyltransferase</keyword>
<dbReference type="GO" id="GO:0008173">
    <property type="term" value="F:RNA methyltransferase activity"/>
    <property type="evidence" value="ECO:0007669"/>
    <property type="project" value="InterPro"/>
</dbReference>
<dbReference type="GO" id="GO:0032259">
    <property type="term" value="P:methylation"/>
    <property type="evidence" value="ECO:0007669"/>
    <property type="project" value="UniProtKB-KW"/>
</dbReference>